<keyword evidence="6 9" id="KW-0067">ATP-binding</keyword>
<evidence type="ECO:0000256" key="6">
    <source>
        <dbReference type="ARBA" id="ARBA00022840"/>
    </source>
</evidence>
<dbReference type="GO" id="GO:0006220">
    <property type="term" value="P:pyrimidine nucleotide metabolic process"/>
    <property type="evidence" value="ECO:0007669"/>
    <property type="project" value="UniProtKB-UniRule"/>
</dbReference>
<dbReference type="GO" id="GO:0015949">
    <property type="term" value="P:nucleobase-containing small molecule interconversion"/>
    <property type="evidence" value="ECO:0007669"/>
    <property type="project" value="TreeGrafter"/>
</dbReference>
<name>A0A0J8J5E9_9LIST</name>
<dbReference type="Gene3D" id="3.40.50.300">
    <property type="entry name" value="P-loop containing nucleotide triphosphate hydrolases"/>
    <property type="match status" value="1"/>
</dbReference>
<dbReference type="NCBIfam" id="TIGR00017">
    <property type="entry name" value="cmk"/>
    <property type="match status" value="1"/>
</dbReference>
<keyword evidence="5 9" id="KW-0418">Kinase</keyword>
<dbReference type="PATRIC" id="fig|1430899.3.peg.1655"/>
<dbReference type="GO" id="GO:0036431">
    <property type="term" value="F:dCMP kinase activity"/>
    <property type="evidence" value="ECO:0007669"/>
    <property type="project" value="InterPro"/>
</dbReference>
<dbReference type="InterPro" id="IPR027417">
    <property type="entry name" value="P-loop_NTPase"/>
</dbReference>
<keyword evidence="3 9" id="KW-0808">Transferase</keyword>
<dbReference type="PANTHER" id="PTHR21299">
    <property type="entry name" value="CYTIDYLATE KINASE/PANTOATE-BETA-ALANINE LIGASE"/>
    <property type="match status" value="1"/>
</dbReference>
<evidence type="ECO:0000313" key="11">
    <source>
        <dbReference type="EMBL" id="KMT59516.1"/>
    </source>
</evidence>
<evidence type="ECO:0000256" key="5">
    <source>
        <dbReference type="ARBA" id="ARBA00022777"/>
    </source>
</evidence>
<dbReference type="Pfam" id="PF02224">
    <property type="entry name" value="Cytidylate_kin"/>
    <property type="match status" value="1"/>
</dbReference>
<feature type="binding site" evidence="9">
    <location>
        <begin position="11"/>
        <end position="19"/>
    </location>
    <ligand>
        <name>ATP</name>
        <dbReference type="ChEBI" id="CHEBI:30616"/>
    </ligand>
</feature>
<evidence type="ECO:0000259" key="10">
    <source>
        <dbReference type="Pfam" id="PF02224"/>
    </source>
</evidence>
<dbReference type="EC" id="2.7.4.25" evidence="9"/>
<dbReference type="EMBL" id="AZHO01000019">
    <property type="protein sequence ID" value="KMT59516.1"/>
    <property type="molecule type" value="Genomic_DNA"/>
</dbReference>
<evidence type="ECO:0000313" key="12">
    <source>
        <dbReference type="Proteomes" id="UP000052258"/>
    </source>
</evidence>
<protein>
    <recommendedName>
        <fullName evidence="9">Cytidylate kinase</fullName>
        <shortName evidence="9">CK</shortName>
        <ecNumber evidence="9">2.7.4.25</ecNumber>
    </recommendedName>
    <alternativeName>
        <fullName evidence="9">Cytidine monophosphate kinase</fullName>
        <shortName evidence="9">CMP kinase</shortName>
    </alternativeName>
</protein>
<gene>
    <name evidence="9" type="primary">cmk</name>
    <name evidence="11" type="ORF">X560_1455</name>
</gene>
<dbReference type="SUPFAM" id="SSF52540">
    <property type="entry name" value="P-loop containing nucleoside triphosphate hydrolases"/>
    <property type="match status" value="1"/>
</dbReference>
<dbReference type="OrthoDB" id="9807434at2"/>
<keyword evidence="4 9" id="KW-0547">Nucleotide-binding</keyword>
<evidence type="ECO:0000256" key="1">
    <source>
        <dbReference type="ARBA" id="ARBA00009427"/>
    </source>
</evidence>
<dbReference type="GO" id="GO:0005829">
    <property type="term" value="C:cytosol"/>
    <property type="evidence" value="ECO:0007669"/>
    <property type="project" value="TreeGrafter"/>
</dbReference>
<keyword evidence="12" id="KW-1185">Reference proteome</keyword>
<feature type="domain" description="Cytidylate kinase" evidence="10">
    <location>
        <begin position="7"/>
        <end position="217"/>
    </location>
</feature>
<organism evidence="11 12">
    <name type="scientific">Listeria fleischmannii 1991</name>
    <dbReference type="NCBI Taxonomy" id="1430899"/>
    <lineage>
        <taxon>Bacteria</taxon>
        <taxon>Bacillati</taxon>
        <taxon>Bacillota</taxon>
        <taxon>Bacilli</taxon>
        <taxon>Bacillales</taxon>
        <taxon>Listeriaceae</taxon>
        <taxon>Listeria</taxon>
    </lineage>
</organism>
<proteinExistence type="inferred from homology"/>
<evidence type="ECO:0000256" key="2">
    <source>
        <dbReference type="ARBA" id="ARBA00022490"/>
    </source>
</evidence>
<dbReference type="GO" id="GO:0036430">
    <property type="term" value="F:CMP kinase activity"/>
    <property type="evidence" value="ECO:0007669"/>
    <property type="project" value="RHEA"/>
</dbReference>
<evidence type="ECO:0000256" key="9">
    <source>
        <dbReference type="HAMAP-Rule" id="MF_00238"/>
    </source>
</evidence>
<evidence type="ECO:0000256" key="7">
    <source>
        <dbReference type="ARBA" id="ARBA00047615"/>
    </source>
</evidence>
<comment type="catalytic activity">
    <reaction evidence="8 9">
        <text>CMP + ATP = CDP + ADP</text>
        <dbReference type="Rhea" id="RHEA:11600"/>
        <dbReference type="ChEBI" id="CHEBI:30616"/>
        <dbReference type="ChEBI" id="CHEBI:58069"/>
        <dbReference type="ChEBI" id="CHEBI:60377"/>
        <dbReference type="ChEBI" id="CHEBI:456216"/>
        <dbReference type="EC" id="2.7.4.25"/>
    </reaction>
</comment>
<reference evidence="11 12" key="1">
    <citation type="journal article" date="2015" name="Genome Biol. Evol.">
        <title>Comparative Genomics of Listeria Sensu Lato: Genus-Wide Differences in Evolutionary Dynamics and the Progressive Gain of Complex, Potentially Pathogenicity-Related Traits through Lateral Gene Transfer.</title>
        <authorList>
            <person name="Chiara M."/>
            <person name="Caruso M."/>
            <person name="D'Erchia A.M."/>
            <person name="Manzari C."/>
            <person name="Fraccalvieri R."/>
            <person name="Goffredo E."/>
            <person name="Latorre L."/>
            <person name="Miccolupo A."/>
            <person name="Padalino I."/>
            <person name="Santagada G."/>
            <person name="Chiocco D."/>
            <person name="Pesole G."/>
            <person name="Horner D.S."/>
            <person name="Parisi A."/>
        </authorList>
    </citation>
    <scope>NUCLEOTIDE SEQUENCE [LARGE SCALE GENOMIC DNA]</scope>
    <source>
        <strain evidence="11 12">1991</strain>
    </source>
</reference>
<comment type="similarity">
    <text evidence="1 9">Belongs to the cytidylate kinase family. Type 1 subfamily.</text>
</comment>
<comment type="catalytic activity">
    <reaction evidence="7 9">
        <text>dCMP + ATP = dCDP + ADP</text>
        <dbReference type="Rhea" id="RHEA:25094"/>
        <dbReference type="ChEBI" id="CHEBI:30616"/>
        <dbReference type="ChEBI" id="CHEBI:57566"/>
        <dbReference type="ChEBI" id="CHEBI:58593"/>
        <dbReference type="ChEBI" id="CHEBI:456216"/>
        <dbReference type="EC" id="2.7.4.25"/>
    </reaction>
</comment>
<keyword evidence="2 9" id="KW-0963">Cytoplasm</keyword>
<dbReference type="Proteomes" id="UP000052258">
    <property type="component" value="Unassembled WGS sequence"/>
</dbReference>
<dbReference type="RefSeq" id="WP_007472516.1">
    <property type="nucleotide sequence ID" value="NZ_KQ130615.1"/>
</dbReference>
<evidence type="ECO:0000256" key="4">
    <source>
        <dbReference type="ARBA" id="ARBA00022741"/>
    </source>
</evidence>
<dbReference type="AlphaFoldDB" id="A0A0J8J5E9"/>
<dbReference type="InterPro" id="IPR003136">
    <property type="entry name" value="Cytidylate_kin"/>
</dbReference>
<dbReference type="InterPro" id="IPR011994">
    <property type="entry name" value="Cytidylate_kinase_dom"/>
</dbReference>
<dbReference type="CDD" id="cd02020">
    <property type="entry name" value="CMPK"/>
    <property type="match status" value="1"/>
</dbReference>
<accession>A0A0J8J5E9</accession>
<dbReference type="GO" id="GO:0005524">
    <property type="term" value="F:ATP binding"/>
    <property type="evidence" value="ECO:0007669"/>
    <property type="project" value="UniProtKB-UniRule"/>
</dbReference>
<comment type="subcellular location">
    <subcellularLocation>
        <location evidence="9">Cytoplasm</location>
    </subcellularLocation>
</comment>
<evidence type="ECO:0000256" key="3">
    <source>
        <dbReference type="ARBA" id="ARBA00022679"/>
    </source>
</evidence>
<dbReference type="PANTHER" id="PTHR21299:SF2">
    <property type="entry name" value="CYTIDYLATE KINASE"/>
    <property type="match status" value="1"/>
</dbReference>
<comment type="caution">
    <text evidence="11">The sequence shown here is derived from an EMBL/GenBank/DDBJ whole genome shotgun (WGS) entry which is preliminary data.</text>
</comment>
<dbReference type="FunFam" id="3.40.50.300:FF:000484">
    <property type="entry name" value="Cytidylate kinase"/>
    <property type="match status" value="1"/>
</dbReference>
<evidence type="ECO:0000256" key="8">
    <source>
        <dbReference type="ARBA" id="ARBA00048478"/>
    </source>
</evidence>
<dbReference type="HAMAP" id="MF_00238">
    <property type="entry name" value="Cytidyl_kinase_type1"/>
    <property type="match status" value="1"/>
</dbReference>
<sequence length="224" mass="25227">MTKKICIAIDGPAAAGKSTVAKIVAKKLGFIYIDTGAMYRAVTYLAFKNNIEYTNEVEIYDLLKKTVIRFEPGEVQQVFIDDLNVTEIIRSSDVTNHVSIVAALPSIRVELQKRQQLLAEEGGVVMDGRDIGTAVLPNAELKIFLLASVEERAERRFKENKEKGFDVNMEQLRREIEERDHLDSTREHSPLKKADDAITVDTTSMDINEVATKILMLEKQVTDK</sequence>